<organism evidence="2 3">
    <name type="scientific">Chitinophaga horti</name>
    <dbReference type="NCBI Taxonomy" id="2920382"/>
    <lineage>
        <taxon>Bacteria</taxon>
        <taxon>Pseudomonadati</taxon>
        <taxon>Bacteroidota</taxon>
        <taxon>Chitinophagia</taxon>
        <taxon>Chitinophagales</taxon>
        <taxon>Chitinophagaceae</taxon>
        <taxon>Chitinophaga</taxon>
    </lineage>
</organism>
<evidence type="ECO:0000256" key="1">
    <source>
        <dbReference type="SAM" id="SignalP"/>
    </source>
</evidence>
<sequence length="261" mass="30268">MNKNILFGSLTLLFLAVIACEKVVCPEPDDKPSCKVQTLRFYYVDGTYYTETYTYNELGFISEVTDKNHNGGFMSRQEYMYAGNKVAKKKLYDFNNKQVAEFHFSYTGNKLDKEEYYEFSPDTALIIERTYQYKNNRVYRIDEKNLNVNTANYSIYTFTGANVTRIKTYKTADNTLTNDVELAYDNKKNPYYGAYPDDPGNFRANSPNNMIKLIEHVKQGNPVGTSFVTEYTYNVNGYPVDQSTIYGDKKIHELSYSYLCK</sequence>
<dbReference type="EMBL" id="CP107006">
    <property type="protein sequence ID" value="UYQ95168.1"/>
    <property type="molecule type" value="Genomic_DNA"/>
</dbReference>
<dbReference type="RefSeq" id="WP_264282947.1">
    <property type="nucleotide sequence ID" value="NZ_CP107006.1"/>
</dbReference>
<name>A0ABY6J662_9BACT</name>
<dbReference type="PROSITE" id="PS51257">
    <property type="entry name" value="PROKAR_LIPOPROTEIN"/>
    <property type="match status" value="1"/>
</dbReference>
<protein>
    <recommendedName>
        <fullName evidence="4">YD repeat-containing protein</fullName>
    </recommendedName>
</protein>
<reference evidence="2" key="1">
    <citation type="submission" date="2022-10" db="EMBL/GenBank/DDBJ databases">
        <title>Chitinophaga sp. nov., isolated from soil.</title>
        <authorList>
            <person name="Jeon C.O."/>
        </authorList>
    </citation>
    <scope>NUCLEOTIDE SEQUENCE</scope>
    <source>
        <strain evidence="2">R8</strain>
    </source>
</reference>
<evidence type="ECO:0008006" key="4">
    <source>
        <dbReference type="Google" id="ProtNLM"/>
    </source>
</evidence>
<keyword evidence="1" id="KW-0732">Signal</keyword>
<dbReference type="Proteomes" id="UP001162741">
    <property type="component" value="Chromosome"/>
</dbReference>
<accession>A0ABY6J662</accession>
<evidence type="ECO:0000313" key="3">
    <source>
        <dbReference type="Proteomes" id="UP001162741"/>
    </source>
</evidence>
<keyword evidence="3" id="KW-1185">Reference proteome</keyword>
<gene>
    <name evidence="2" type="ORF">MKQ68_08665</name>
</gene>
<feature type="chain" id="PRO_5047115766" description="YD repeat-containing protein" evidence="1">
    <location>
        <begin position="20"/>
        <end position="261"/>
    </location>
</feature>
<feature type="signal peptide" evidence="1">
    <location>
        <begin position="1"/>
        <end position="19"/>
    </location>
</feature>
<evidence type="ECO:0000313" key="2">
    <source>
        <dbReference type="EMBL" id="UYQ95168.1"/>
    </source>
</evidence>
<proteinExistence type="predicted"/>